<organism evidence="2 3">
    <name type="scientific">Candidatus Dechloromonas phosphorivorans</name>
    <dbReference type="NCBI Taxonomy" id="2899244"/>
    <lineage>
        <taxon>Bacteria</taxon>
        <taxon>Pseudomonadati</taxon>
        <taxon>Pseudomonadota</taxon>
        <taxon>Betaproteobacteria</taxon>
        <taxon>Rhodocyclales</taxon>
        <taxon>Azonexaceae</taxon>
        <taxon>Dechloromonas</taxon>
    </lineage>
</organism>
<dbReference type="Proteomes" id="UP000739411">
    <property type="component" value="Unassembled WGS sequence"/>
</dbReference>
<dbReference type="InterPro" id="IPR010727">
    <property type="entry name" value="DUF1302"/>
</dbReference>
<accession>A0A935MYK0</accession>
<protein>
    <submittedName>
        <fullName evidence="2">DUF1302 family protein</fullName>
    </submittedName>
</protein>
<feature type="signal peptide" evidence="1">
    <location>
        <begin position="1"/>
        <end position="25"/>
    </location>
</feature>
<keyword evidence="1" id="KW-0732">Signal</keyword>
<comment type="caution">
    <text evidence="2">The sequence shown here is derived from an EMBL/GenBank/DDBJ whole genome shotgun (WGS) entry which is preliminary data.</text>
</comment>
<dbReference type="Pfam" id="PF06980">
    <property type="entry name" value="DUF1302"/>
    <property type="match status" value="1"/>
</dbReference>
<evidence type="ECO:0000313" key="3">
    <source>
        <dbReference type="Proteomes" id="UP000739411"/>
    </source>
</evidence>
<reference evidence="2 3" key="1">
    <citation type="submission" date="2020-10" db="EMBL/GenBank/DDBJ databases">
        <title>Connecting structure to function with the recovery of over 1000 high-quality activated sludge metagenome-assembled genomes encoding full-length rRNA genes using long-read sequencing.</title>
        <authorList>
            <person name="Singleton C.M."/>
            <person name="Petriglieri F."/>
            <person name="Kristensen J.M."/>
            <person name="Kirkegaard R.H."/>
            <person name="Michaelsen T.Y."/>
            <person name="Andersen M.H."/>
            <person name="Karst S.M."/>
            <person name="Dueholm M.S."/>
            <person name="Nielsen P.H."/>
            <person name="Albertsen M."/>
        </authorList>
    </citation>
    <scope>NUCLEOTIDE SEQUENCE [LARGE SCALE GENOMIC DNA]</scope>
    <source>
        <strain evidence="2">EsbW_18-Q3-R4-48_BATAC.463</strain>
    </source>
</reference>
<name>A0A935MYK0_9RHOO</name>
<evidence type="ECO:0000256" key="1">
    <source>
        <dbReference type="SAM" id="SignalP"/>
    </source>
</evidence>
<sequence length="236" mass="25637">MPPKIIWQHALLYASSTLIWPSAQAAEFEFGEGKLIVTGAIFAGTVVRTDKPDPTVLPDNNSRLVGIKGGAITPSAGRNQDDGNLNFKQGDAVSTVLKGYLSLEYKLGDFGAVLSGKAWHDYALTNQEVPWGNLGNNYAADQPLSDRGANPYSAFSGVQIDNAHGYGHHQNDNFAVDWKLGWQKIDWGQRFIILGGLRDLTPVDFAALVRPGTLRDEETRIAIPALSLNFGLTQNT</sequence>
<dbReference type="AlphaFoldDB" id="A0A935MYK0"/>
<dbReference type="EMBL" id="JADJMS010000013">
    <property type="protein sequence ID" value="MBK7414861.1"/>
    <property type="molecule type" value="Genomic_DNA"/>
</dbReference>
<proteinExistence type="predicted"/>
<evidence type="ECO:0000313" key="2">
    <source>
        <dbReference type="EMBL" id="MBK7414861.1"/>
    </source>
</evidence>
<gene>
    <name evidence="2" type="ORF">IPJ38_06805</name>
</gene>
<feature type="chain" id="PRO_5036690327" evidence="1">
    <location>
        <begin position="26"/>
        <end position="236"/>
    </location>
</feature>